<keyword evidence="1" id="KW-0812">Transmembrane</keyword>
<feature type="domain" description="Tape measure protein N-terminal" evidence="2">
    <location>
        <begin position="48"/>
        <end position="238"/>
    </location>
</feature>
<sequence length="525" mass="56995">MLIRELLVRLGLTGGEATGRDLDKIDVKVNQLMDSFRSLSGVLSSVLSVVNIADEMQLLEFRLGKVITTTNGGAEAMDNLSKHANDARVNIEAYADVYSQMGAATHGLIKSQQDLLNITDSVEMGLQLAGASTQQTTNVIMQLTQAMAVGKLQWSDMQVIMQNSEGFASRLAASLGTSLDQMAKAAQGEGSSISSDRVINALRNISSGVKEEFSSMPMTFEQGMTVVANRWDMFIHRLSRSTAIVPLIANDFLWLADKVEYIFDQIINALGGAENAVKWLSVAFGAAGLVGIIGAASTAFTALISPVGLIIAGLILLYGAAENVYRWFKKQPSLLDDFIGPAEKYHDEIDGITKGLDDLAEIAKFALRMLENLKNFMNSFQDSAQSLGDKLGTTKVAPWIKQKLGWFIDDLSGWASQANEQTYGVFDVPKMWNDMLSRIRESNRNSQVPVASSVNNMSVDTGFWKMQGTLGAKSNSVTISIGTISVPPGTTQEQMSYLNDVGLEVFNDVGYRLGSLGDDMNFNRG</sequence>
<reference evidence="3 4" key="1">
    <citation type="submission" date="2020-06" db="EMBL/GenBank/DDBJ databases">
        <title>Genome sequence of Paramixta manurensis strain PD-1.</title>
        <authorList>
            <person name="Lee C.W."/>
            <person name="Kim J."/>
        </authorList>
    </citation>
    <scope>NUCLEOTIDE SEQUENCE [LARGE SCALE GENOMIC DNA]</scope>
    <source>
        <strain evidence="3 4">PD-1</strain>
    </source>
</reference>
<dbReference type="AlphaFoldDB" id="A0A6M8U7I8"/>
<evidence type="ECO:0000313" key="3">
    <source>
        <dbReference type="EMBL" id="QKJ86686.1"/>
    </source>
</evidence>
<dbReference type="NCBIfam" id="TIGR02675">
    <property type="entry name" value="tape_meas_nterm"/>
    <property type="match status" value="1"/>
</dbReference>
<keyword evidence="4" id="KW-1185">Reference proteome</keyword>
<feature type="transmembrane region" description="Helical" evidence="1">
    <location>
        <begin position="302"/>
        <end position="321"/>
    </location>
</feature>
<keyword evidence="1" id="KW-1133">Transmembrane helix</keyword>
<dbReference type="KEGG" id="pmak:PMPD1_1736"/>
<keyword evidence="1" id="KW-0472">Membrane</keyword>
<proteinExistence type="predicted"/>
<protein>
    <submittedName>
        <fullName evidence="3">Tape measure domain protein</fullName>
    </submittedName>
</protein>
<dbReference type="RefSeq" id="WP_173633690.1">
    <property type="nucleotide sequence ID" value="NZ_CP054212.1"/>
</dbReference>
<evidence type="ECO:0000259" key="2">
    <source>
        <dbReference type="Pfam" id="PF20155"/>
    </source>
</evidence>
<gene>
    <name evidence="3" type="ORF">PMPD1_1736</name>
</gene>
<name>A0A6M8U7I8_9GAMM</name>
<dbReference type="Pfam" id="PF20155">
    <property type="entry name" value="TMP_3"/>
    <property type="match status" value="1"/>
</dbReference>
<dbReference type="InterPro" id="IPR013491">
    <property type="entry name" value="Tape_meas_N"/>
</dbReference>
<evidence type="ECO:0000313" key="4">
    <source>
        <dbReference type="Proteomes" id="UP000505325"/>
    </source>
</evidence>
<dbReference type="EMBL" id="CP054212">
    <property type="protein sequence ID" value="QKJ86686.1"/>
    <property type="molecule type" value="Genomic_DNA"/>
</dbReference>
<evidence type="ECO:0000256" key="1">
    <source>
        <dbReference type="SAM" id="Phobius"/>
    </source>
</evidence>
<organism evidence="3 4">
    <name type="scientific">Paramixta manurensis</name>
    <dbReference type="NCBI Taxonomy" id="2740817"/>
    <lineage>
        <taxon>Bacteria</taxon>
        <taxon>Pseudomonadati</taxon>
        <taxon>Pseudomonadota</taxon>
        <taxon>Gammaproteobacteria</taxon>
        <taxon>Enterobacterales</taxon>
        <taxon>Erwiniaceae</taxon>
        <taxon>Paramixta</taxon>
    </lineage>
</organism>
<accession>A0A6M8U7I8</accession>
<dbReference type="Proteomes" id="UP000505325">
    <property type="component" value="Chromosome"/>
</dbReference>